<dbReference type="STRING" id="85681.V4UEY9"/>
<dbReference type="KEGG" id="cic:CICLE_v10007994mg"/>
<protein>
    <submittedName>
        <fullName evidence="3">Uncharacterized protein</fullName>
    </submittedName>
</protein>
<dbReference type="GO" id="GO:0016747">
    <property type="term" value="F:acyltransferase activity, transferring groups other than amino-acyl groups"/>
    <property type="evidence" value="ECO:0007669"/>
    <property type="project" value="UniProtKB-ARBA"/>
</dbReference>
<dbReference type="Gene3D" id="3.30.559.10">
    <property type="entry name" value="Chloramphenicol acetyltransferase-like domain"/>
    <property type="match status" value="2"/>
</dbReference>
<dbReference type="Pfam" id="PF02458">
    <property type="entry name" value="Transferase"/>
    <property type="match status" value="1"/>
</dbReference>
<dbReference type="Gramene" id="ESR64622">
    <property type="protein sequence ID" value="ESR64622"/>
    <property type="gene ID" value="CICLE_v10007994mg"/>
</dbReference>
<keyword evidence="2" id="KW-0012">Acyltransferase</keyword>
<name>V4UEY9_CITCL</name>
<gene>
    <name evidence="3" type="ORF">CICLE_v10007994mg</name>
</gene>
<accession>V4UEY9</accession>
<dbReference type="SUPFAM" id="SSF52777">
    <property type="entry name" value="CoA-dependent acyltransferases"/>
    <property type="match status" value="1"/>
</dbReference>
<sequence length="525" mass="58097">MTSLVDMCRPPKLGPNSCRCKQIILYYTALQLLGATLCESKRLVLYLNNLSGYNSLSIMAAASVKIHEAIKVTPFSSDSTTSFTLPLTYFDFFWLKFPPVERLFFYQICDLTWDSFSSVILPKLKHSLSLTVHHYLPLAGHIMWPLEAPKPAVYFFPNDGVSFTVAESNNADFNHLSSNGIRRAVEFRPLVPEPSISDDKAEVIAIQITLFPNQGFSIGISSHHAVLDGKSSTMFVKSWAYLCKQLQLQEDKNDVVLSSLPLQLTPCFDRSVIKDPKGLDVVYANHWLEFANTRSLKIIPMKQVNSDLVRMTFEMRPEDITKLRDKIKENILQAGKSAEQLHLSTHVLACAHSFVCLVKAYGEETDTNVMFGVAADCRSRLDPPLPVNYFGNCVGGQGTVQKASYLMGENGEAFVAEKLSDCIKELKGDVIEGSEDKFVNVLGMMKGEGLQQRILSVAGSNRFDVYGSDFGWGKPKKVEIVSIDKTGAISLAESGDGSGGIEVGVVLEKHQMEVFASLFTDGLQS</sequence>
<evidence type="ECO:0000313" key="4">
    <source>
        <dbReference type="Proteomes" id="UP000030687"/>
    </source>
</evidence>
<dbReference type="InParanoid" id="V4UEY9"/>
<keyword evidence="1" id="KW-0808">Transferase</keyword>
<dbReference type="eggNOG" id="ENOG502QV7U">
    <property type="taxonomic scope" value="Eukaryota"/>
</dbReference>
<organism evidence="3 4">
    <name type="scientific">Citrus clementina</name>
    <name type="common">Clementine</name>
    <name type="synonym">Citrus deliciosa x Citrus sinensis</name>
    <dbReference type="NCBI Taxonomy" id="85681"/>
    <lineage>
        <taxon>Eukaryota</taxon>
        <taxon>Viridiplantae</taxon>
        <taxon>Streptophyta</taxon>
        <taxon>Embryophyta</taxon>
        <taxon>Tracheophyta</taxon>
        <taxon>Spermatophyta</taxon>
        <taxon>Magnoliopsida</taxon>
        <taxon>eudicotyledons</taxon>
        <taxon>Gunneridae</taxon>
        <taxon>Pentapetalae</taxon>
        <taxon>rosids</taxon>
        <taxon>malvids</taxon>
        <taxon>Sapindales</taxon>
        <taxon>Rutaceae</taxon>
        <taxon>Aurantioideae</taxon>
        <taxon>Citrus</taxon>
    </lineage>
</organism>
<evidence type="ECO:0000313" key="3">
    <source>
        <dbReference type="EMBL" id="ESR64622.1"/>
    </source>
</evidence>
<keyword evidence="4" id="KW-1185">Reference proteome</keyword>
<dbReference type="InterPro" id="IPR051504">
    <property type="entry name" value="Plant_metabolite_acyltrans"/>
</dbReference>
<reference evidence="3 4" key="1">
    <citation type="submission" date="2013-10" db="EMBL/GenBank/DDBJ databases">
        <authorList>
            <consortium name="International Citrus Genome Consortium"/>
            <person name="Jenkins J."/>
            <person name="Schmutz J."/>
            <person name="Prochnik S."/>
            <person name="Rokhsar D."/>
            <person name="Gmitter F."/>
            <person name="Ollitrault P."/>
            <person name="Machado M."/>
            <person name="Talon M."/>
            <person name="Wincker P."/>
            <person name="Jaillon O."/>
            <person name="Morgante M."/>
        </authorList>
    </citation>
    <scope>NUCLEOTIDE SEQUENCE</scope>
    <source>
        <strain evidence="4">cv. Clemenules</strain>
    </source>
</reference>
<dbReference type="FunCoup" id="V4UEY9">
    <property type="interactions" value="276"/>
</dbReference>
<dbReference type="AlphaFoldDB" id="V4UEY9"/>
<evidence type="ECO:0000256" key="2">
    <source>
        <dbReference type="ARBA" id="ARBA00023315"/>
    </source>
</evidence>
<dbReference type="InterPro" id="IPR023213">
    <property type="entry name" value="CAT-like_dom_sf"/>
</dbReference>
<evidence type="ECO:0000256" key="1">
    <source>
        <dbReference type="ARBA" id="ARBA00022679"/>
    </source>
</evidence>
<dbReference type="Proteomes" id="UP000030687">
    <property type="component" value="Unassembled WGS sequence"/>
</dbReference>
<dbReference type="PANTHER" id="PTHR31625">
    <property type="match status" value="1"/>
</dbReference>
<dbReference type="OMA" id="VQMITVA"/>
<dbReference type="EMBL" id="KI535697">
    <property type="protein sequence ID" value="ESR64622.1"/>
    <property type="molecule type" value="Genomic_DNA"/>
</dbReference>
<proteinExistence type="predicted"/>